<keyword evidence="1" id="KW-0732">Signal</keyword>
<keyword evidence="3" id="KW-1185">Reference proteome</keyword>
<name>A0A4Z2DPQ3_SCHJA</name>
<reference evidence="2 3" key="1">
    <citation type="submission" date="2019-03" db="EMBL/GenBank/DDBJ databases">
        <title>An improved genome assembly of the fluke Schistosoma japonicum.</title>
        <authorList>
            <person name="Hu W."/>
            <person name="Luo F."/>
            <person name="Yin M."/>
            <person name="Mo X."/>
            <person name="Sun C."/>
            <person name="Wu Q."/>
            <person name="Zhu B."/>
            <person name="Xiang M."/>
            <person name="Wang J."/>
            <person name="Wang Y."/>
            <person name="Zhang T."/>
            <person name="Xu B."/>
            <person name="Zheng H."/>
            <person name="Feng Z."/>
        </authorList>
    </citation>
    <scope>NUCLEOTIDE SEQUENCE [LARGE SCALE GENOMIC DNA]</scope>
    <source>
        <strain evidence="2">HuSjv2</strain>
        <tissue evidence="2">Worms</tissue>
    </source>
</reference>
<evidence type="ECO:0000313" key="2">
    <source>
        <dbReference type="EMBL" id="TNN18505.1"/>
    </source>
</evidence>
<dbReference type="AlphaFoldDB" id="A0A4Z2DPQ3"/>
<feature type="chain" id="PRO_5021426538" evidence="1">
    <location>
        <begin position="19"/>
        <end position="90"/>
    </location>
</feature>
<feature type="signal peptide" evidence="1">
    <location>
        <begin position="1"/>
        <end position="18"/>
    </location>
</feature>
<dbReference type="EMBL" id="SKCS01000075">
    <property type="protein sequence ID" value="TNN18505.1"/>
    <property type="molecule type" value="Genomic_DNA"/>
</dbReference>
<comment type="caution">
    <text evidence="2">The sequence shown here is derived from an EMBL/GenBank/DDBJ whole genome shotgun (WGS) entry which is preliminary data.</text>
</comment>
<dbReference type="Proteomes" id="UP000311919">
    <property type="component" value="Unassembled WGS sequence"/>
</dbReference>
<organism evidence="2 3">
    <name type="scientific">Schistosoma japonicum</name>
    <name type="common">Blood fluke</name>
    <dbReference type="NCBI Taxonomy" id="6182"/>
    <lineage>
        <taxon>Eukaryota</taxon>
        <taxon>Metazoa</taxon>
        <taxon>Spiralia</taxon>
        <taxon>Lophotrochozoa</taxon>
        <taxon>Platyhelminthes</taxon>
        <taxon>Trematoda</taxon>
        <taxon>Digenea</taxon>
        <taxon>Strigeidida</taxon>
        <taxon>Schistosomatoidea</taxon>
        <taxon>Schistosomatidae</taxon>
        <taxon>Schistosoma</taxon>
    </lineage>
</organism>
<sequence length="90" mass="10275">MSTVLVLNWLSVIDSLKAAMSDTYGRFGEAVFSCWVEGGKYHLKLSTEVLVQIGLFGSDYYLKRRIRSSVIQLESMEKRGILYLVFSYIP</sequence>
<evidence type="ECO:0000313" key="3">
    <source>
        <dbReference type="Proteomes" id="UP000311919"/>
    </source>
</evidence>
<accession>A0A4Z2DPQ3</accession>
<proteinExistence type="predicted"/>
<protein>
    <submittedName>
        <fullName evidence="2">Uncharacterized protein</fullName>
    </submittedName>
</protein>
<evidence type="ECO:0000256" key="1">
    <source>
        <dbReference type="SAM" id="SignalP"/>
    </source>
</evidence>
<gene>
    <name evidence="2" type="ORF">EWB00_010183</name>
</gene>